<dbReference type="Proteomes" id="UP000465361">
    <property type="component" value="Unassembled WGS sequence"/>
</dbReference>
<keyword evidence="3" id="KW-1185">Reference proteome</keyword>
<dbReference type="RefSeq" id="WP_163753911.1">
    <property type="nucleotide sequence ID" value="NZ_BLKW01000002.1"/>
</dbReference>
<dbReference type="EMBL" id="BLKW01000002">
    <property type="protein sequence ID" value="GFG73159.1"/>
    <property type="molecule type" value="Genomic_DNA"/>
</dbReference>
<dbReference type="InterPro" id="IPR050471">
    <property type="entry name" value="AB_hydrolase"/>
</dbReference>
<evidence type="ECO:0000259" key="1">
    <source>
        <dbReference type="Pfam" id="PF00561"/>
    </source>
</evidence>
<evidence type="ECO:0000313" key="3">
    <source>
        <dbReference type="Proteomes" id="UP000465361"/>
    </source>
</evidence>
<protein>
    <submittedName>
        <fullName evidence="2">Alpha/beta hydrolase</fullName>
    </submittedName>
</protein>
<proteinExistence type="predicted"/>
<sequence length="312" mass="33684">MAGEPGADPPPGPVRSGIARNGAVQLYYEDMGEPDRSAVLLIMGLGAQLLLWPTGFCEKLIGQGLRVIRYDNRDVGLSSKTEYRGRIGPLVPRLIRSWLGLPSPAIYSLEDMAQDAAAVLDHLGIGAAHIVGASMGGMIAQIFAARFPQRTRSLAVIFSSNNRPLLPPPHPRALAAIITGPPPGSPREVIVDNAVRVSKIIGGPRYPKPEAQVRREAAQSYDRSYHPWGITRHFDAVLGSGSLARYDRQITAPTVVIHGRADKLMRPSGGRAIARAIRGARLVLVDGMGHELPEQLWDLVVGELKRNFAEAS</sequence>
<name>A0A7I9XT29_9MYCO</name>
<dbReference type="GO" id="GO:0046503">
    <property type="term" value="P:glycerolipid catabolic process"/>
    <property type="evidence" value="ECO:0007669"/>
    <property type="project" value="TreeGrafter"/>
</dbReference>
<accession>A0A7I9XT29</accession>
<dbReference type="Pfam" id="PF00561">
    <property type="entry name" value="Abhydrolase_1"/>
    <property type="match status" value="1"/>
</dbReference>
<comment type="caution">
    <text evidence="2">The sequence shown here is derived from an EMBL/GenBank/DDBJ whole genome shotgun (WGS) entry which is preliminary data.</text>
</comment>
<feature type="domain" description="AB hydrolase-1" evidence="1">
    <location>
        <begin position="38"/>
        <end position="166"/>
    </location>
</feature>
<dbReference type="Gene3D" id="3.40.50.1820">
    <property type="entry name" value="alpha/beta hydrolase"/>
    <property type="match status" value="1"/>
</dbReference>
<dbReference type="InterPro" id="IPR000073">
    <property type="entry name" value="AB_hydrolase_1"/>
</dbReference>
<gene>
    <name evidence="2" type="primary">lipG</name>
    <name evidence="2" type="ORF">MBOT_05240</name>
</gene>
<dbReference type="PANTHER" id="PTHR43433">
    <property type="entry name" value="HYDROLASE, ALPHA/BETA FOLD FAMILY PROTEIN"/>
    <property type="match status" value="1"/>
</dbReference>
<dbReference type="InterPro" id="IPR029058">
    <property type="entry name" value="AB_hydrolase_fold"/>
</dbReference>
<reference evidence="2 3" key="1">
    <citation type="journal article" date="2019" name="Emerg. Microbes Infect.">
        <title>Comprehensive subspecies identification of 175 nontuberculous mycobacteria species based on 7547 genomic profiles.</title>
        <authorList>
            <person name="Matsumoto Y."/>
            <person name="Kinjo T."/>
            <person name="Motooka D."/>
            <person name="Nabeya D."/>
            <person name="Jung N."/>
            <person name="Uechi K."/>
            <person name="Horii T."/>
            <person name="Iida T."/>
            <person name="Fujita J."/>
            <person name="Nakamura S."/>
        </authorList>
    </citation>
    <scope>NUCLEOTIDE SEQUENCE [LARGE SCALE GENOMIC DNA]</scope>
    <source>
        <strain evidence="2 3">JCM 17322</strain>
    </source>
</reference>
<keyword evidence="2" id="KW-0378">Hydrolase</keyword>
<dbReference type="PANTHER" id="PTHR43433:SF5">
    <property type="entry name" value="AB HYDROLASE-1 DOMAIN-CONTAINING PROTEIN"/>
    <property type="match status" value="1"/>
</dbReference>
<dbReference type="AlphaFoldDB" id="A0A7I9XT29"/>
<evidence type="ECO:0000313" key="2">
    <source>
        <dbReference type="EMBL" id="GFG73159.1"/>
    </source>
</evidence>
<organism evidence="2 3">
    <name type="scientific">Mycobacterium botniense</name>
    <dbReference type="NCBI Taxonomy" id="84962"/>
    <lineage>
        <taxon>Bacteria</taxon>
        <taxon>Bacillati</taxon>
        <taxon>Actinomycetota</taxon>
        <taxon>Actinomycetes</taxon>
        <taxon>Mycobacteriales</taxon>
        <taxon>Mycobacteriaceae</taxon>
        <taxon>Mycobacterium</taxon>
    </lineage>
</organism>
<dbReference type="SUPFAM" id="SSF53474">
    <property type="entry name" value="alpha/beta-Hydrolases"/>
    <property type="match status" value="1"/>
</dbReference>
<dbReference type="GO" id="GO:0004806">
    <property type="term" value="F:triacylglycerol lipase activity"/>
    <property type="evidence" value="ECO:0007669"/>
    <property type="project" value="TreeGrafter"/>
</dbReference>